<protein>
    <submittedName>
        <fullName evidence="2">Uncharacterized protein</fullName>
    </submittedName>
</protein>
<feature type="transmembrane region" description="Helical" evidence="1">
    <location>
        <begin position="6"/>
        <end position="21"/>
    </location>
</feature>
<evidence type="ECO:0000313" key="3">
    <source>
        <dbReference type="Proteomes" id="UP001524473"/>
    </source>
</evidence>
<reference evidence="2 3" key="1">
    <citation type="submission" date="2022-06" db="EMBL/GenBank/DDBJ databases">
        <title>Isolation of gut microbiota from human fecal samples.</title>
        <authorList>
            <person name="Pamer E.G."/>
            <person name="Barat B."/>
            <person name="Waligurski E."/>
            <person name="Medina S."/>
            <person name="Paddock L."/>
            <person name="Mostad J."/>
        </authorList>
    </citation>
    <scope>NUCLEOTIDE SEQUENCE [LARGE SCALE GENOMIC DNA]</scope>
    <source>
        <strain evidence="2 3">DFI.9.73</strain>
    </source>
</reference>
<sequence>MQYFYAILWFAIGLILIFSISKENKIFYFAGGFFLLLGGWWLADALLPAVKLFEGGWGIALKCVTGVALVVLAVCFVQNYKKGRKQAAEDEASQKKE</sequence>
<evidence type="ECO:0000313" key="2">
    <source>
        <dbReference type="EMBL" id="MCQ4841694.1"/>
    </source>
</evidence>
<comment type="caution">
    <text evidence="2">The sequence shown here is derived from an EMBL/GenBank/DDBJ whole genome shotgun (WGS) entry which is preliminary data.</text>
</comment>
<name>A0ABT1S435_9FIRM</name>
<dbReference type="EMBL" id="JANFZH010000065">
    <property type="protein sequence ID" value="MCQ4841694.1"/>
    <property type="molecule type" value="Genomic_DNA"/>
</dbReference>
<feature type="transmembrane region" description="Helical" evidence="1">
    <location>
        <begin position="55"/>
        <end position="77"/>
    </location>
</feature>
<dbReference type="GeneID" id="90531418"/>
<feature type="transmembrane region" description="Helical" evidence="1">
    <location>
        <begin position="26"/>
        <end position="43"/>
    </location>
</feature>
<dbReference type="Proteomes" id="UP001524473">
    <property type="component" value="Unassembled WGS sequence"/>
</dbReference>
<organism evidence="2 3">
    <name type="scientific">Neglectibacter timonensis</name>
    <dbReference type="NCBI Taxonomy" id="1776382"/>
    <lineage>
        <taxon>Bacteria</taxon>
        <taxon>Bacillati</taxon>
        <taxon>Bacillota</taxon>
        <taxon>Clostridia</taxon>
        <taxon>Eubacteriales</taxon>
        <taxon>Oscillospiraceae</taxon>
        <taxon>Neglectibacter</taxon>
    </lineage>
</organism>
<keyword evidence="3" id="KW-1185">Reference proteome</keyword>
<evidence type="ECO:0000256" key="1">
    <source>
        <dbReference type="SAM" id="Phobius"/>
    </source>
</evidence>
<proteinExistence type="predicted"/>
<keyword evidence="1" id="KW-0812">Transmembrane</keyword>
<dbReference type="RefSeq" id="WP_066861238.1">
    <property type="nucleotide sequence ID" value="NZ_CABKVV010000011.1"/>
</dbReference>
<keyword evidence="1" id="KW-1133">Transmembrane helix</keyword>
<accession>A0ABT1S435</accession>
<gene>
    <name evidence="2" type="ORF">NE695_17420</name>
</gene>
<keyword evidence="1" id="KW-0472">Membrane</keyword>